<keyword evidence="5" id="KW-1185">Reference proteome</keyword>
<evidence type="ECO:0000259" key="3">
    <source>
        <dbReference type="PROSITE" id="PS50157"/>
    </source>
</evidence>
<feature type="compositionally biased region" description="Basic and acidic residues" evidence="2">
    <location>
        <begin position="786"/>
        <end position="805"/>
    </location>
</feature>
<feature type="compositionally biased region" description="Polar residues" evidence="2">
    <location>
        <begin position="773"/>
        <end position="782"/>
    </location>
</feature>
<feature type="region of interest" description="Disordered" evidence="2">
    <location>
        <begin position="178"/>
        <end position="199"/>
    </location>
</feature>
<sequence>MPDPQFYLTIATLDNRDEFKMDEASPQVKSKITLAILKFLCADMGLSFQGMTNVVGTICIRSQRGNVFVVQLQEVVPYDAVISNNLVLPTPHANTGPDKNVTSYAGKRDTVVLPSPGGQKDQFISIDRSGKSVEQAGRRQIDVMGPHGLEPARQVDVLGPRGLEPARQVDIMGPRGLEPARTVDIMGPRGLEPARTVDIMGPRGLEPARQIDMMGPRGIEQGRPMDIMGPRNMGPRGMPPQMRPRMPDQMNMRGPPPLNHKGQQQGPMRQSSHNQGPGMMQNRGPGPRGPPLQQQRPQGGARPPPPQQQSMTLPVRPPVPVPQRRPSQERRPQPCPPLQRTPSNSSLTSNTSSASGAVKRKAEESIVPDLARVKKERIETSDRNSCMSATPPVQTPPTPQTPTATSTPISINPKLEKQDAQSSCMLSSMKIPLQMPPLSQSPEPPTSGPLVNPKLEKGEFSSCSQASSSQIDGAVSNLQAIGNVSRPPGPPQPPDHRGPHIGTLSGQMPPGLPPGMMQCPGAPMMPMDHPGNVQIPNSGGNMRPPQMSPHGSMASMSPIGLPPQFSPRQHPGMMPQFMPMMGPMPPEGLSPRGPRDPMGRMMMAFGPPQGHPMMMNADSLPRLMSQAPPGMPPRLTQAPSGMSQRNMITSQGMTPQRMPQKSQEMAQRMPLRPPGMSQPSQSMHPAPPSMNQAPHQMHQMSLAPRTSSPAMVIPTANQLADTLSKVSKGQTDDDILKAAMELTGVKPHSPAPSVNQNNNVQSRTVKELLIARSNANTQQNGPQLDENSRPDTRAEKEFRPQHELKLNMSPEEELGPNMRHQQELGPDLRQQQELGPDLRQQEKLGPNMRPEELRPNMRPEEELGQYIRREEALRSHPINENVSVPNSLVSAIDELNNEKPIGTHGKIKTTPIISGDNQLQSEISENHQRRKSTEGCTNSELPGGATNSSTIDVSTLQQIQQGTFGNQRTKERTLSKDSNNSQKQIIDCPKCNKKCSSQSGLKRHMNTHIENVQCVFCQLVYPNLSTLHVHIRKMHPENQPKTPSKLTSKMGIGPVSKYWMKLPDGTKRCKLCSRVFAPGSRGGVTKHIIACRNRNQSQVNYEVQHSGLVMKFHKINQYKKLYNLRELDIKVLRLNLKPNMMPISTIDFDEKNYSKFEPTYYNSDSDTESYHSHQEVGGASRPKLTSPMWGAESETFKGLPNVANQMDGDMAPTIDTSHHHDMPPLGMNNPLTPILGMDDPPGLDLDTTVKAQHTEDWVLQSLNFDSVKANEVPIHDGPDNAILDNTSGNIDATACDDVTKPSKSPHVDGADEDNDNPGNDENDDSDNQNKAHNNERITNSKPDDMDTSNMKRDFDDATASLDNANTTRPSMDDQSHGAIAKDEAPALELQVPDGQLNFAHNQEIMNNFVVMDNTPAVTTLQEHNDISRPWETGKLKTLKSNQNQPIVTHNGPTQQDTLETKQVKLQNLRNAVNIEMNKNAKIPETGKDNTEDNIITIEDDTKRDIDKDVIVLDVDENVHNDDQPINADDDNDSVSTLSYPTDAAVEHYYAVTSKPCKPKQPHGIPFNPTAGRARTIIRCANCRKPRLIYTQRQLSSHENTILIKVLNNYQYICGDDIHELKTPENKTPQINNLLDKVHMRLNLTCKSVVESIYYQRGSPGEFSKVCVRCGSSEDVDATDLIYGVQYPLCNICHFKIVAKITK</sequence>
<dbReference type="EMBL" id="CAIIXF020000005">
    <property type="protein sequence ID" value="CAH1784777.1"/>
    <property type="molecule type" value="Genomic_DNA"/>
</dbReference>
<proteinExistence type="predicted"/>
<name>A0A8S4NUY7_OWEFU</name>
<evidence type="ECO:0000256" key="2">
    <source>
        <dbReference type="SAM" id="MobiDB-lite"/>
    </source>
</evidence>
<feature type="compositionally biased region" description="Basic and acidic residues" evidence="2">
    <location>
        <begin position="924"/>
        <end position="933"/>
    </location>
</feature>
<evidence type="ECO:0000256" key="1">
    <source>
        <dbReference type="PROSITE-ProRule" id="PRU00042"/>
    </source>
</evidence>
<evidence type="ECO:0000313" key="4">
    <source>
        <dbReference type="EMBL" id="CAH1784777.1"/>
    </source>
</evidence>
<comment type="caution">
    <text evidence="4">The sequence shown here is derived from an EMBL/GenBank/DDBJ whole genome shotgun (WGS) entry which is preliminary data.</text>
</comment>
<keyword evidence="1" id="KW-0862">Zinc</keyword>
<feature type="compositionally biased region" description="Polar residues" evidence="2">
    <location>
        <begin position="934"/>
        <end position="967"/>
    </location>
</feature>
<dbReference type="Proteomes" id="UP000749559">
    <property type="component" value="Unassembled WGS sequence"/>
</dbReference>
<feature type="region of interest" description="Disordered" evidence="2">
    <location>
        <begin position="1164"/>
        <end position="1184"/>
    </location>
</feature>
<accession>A0A8S4NUY7</accession>
<feature type="region of interest" description="Disordered" evidence="2">
    <location>
        <begin position="923"/>
        <end position="979"/>
    </location>
</feature>
<gene>
    <name evidence="4" type="ORF">OFUS_LOCUS10915</name>
</gene>
<feature type="compositionally biased region" description="Basic and acidic residues" evidence="2">
    <location>
        <begin position="1297"/>
        <end position="1309"/>
    </location>
</feature>
<dbReference type="PROSITE" id="PS50157">
    <property type="entry name" value="ZINC_FINGER_C2H2_2"/>
    <property type="match status" value="2"/>
</dbReference>
<feature type="domain" description="C2H2-type" evidence="3">
    <location>
        <begin position="1012"/>
        <end position="1040"/>
    </location>
</feature>
<dbReference type="Gene3D" id="3.30.160.60">
    <property type="entry name" value="Classic Zinc Finger"/>
    <property type="match status" value="1"/>
</dbReference>
<feature type="domain" description="C2H2-type" evidence="3">
    <location>
        <begin position="986"/>
        <end position="1013"/>
    </location>
</feature>
<feature type="compositionally biased region" description="Low complexity" evidence="2">
    <location>
        <begin position="243"/>
        <end position="253"/>
    </location>
</feature>
<feature type="compositionally biased region" description="Polar residues" evidence="2">
    <location>
        <begin position="677"/>
        <end position="694"/>
    </location>
</feature>
<dbReference type="SMART" id="SM00355">
    <property type="entry name" value="ZnF_C2H2"/>
    <property type="match status" value="2"/>
</dbReference>
<feature type="region of interest" description="Disordered" evidence="2">
    <location>
        <begin position="669"/>
        <end position="694"/>
    </location>
</feature>
<keyword evidence="1" id="KW-0863">Zinc-finger</keyword>
<feature type="compositionally biased region" description="Acidic residues" evidence="2">
    <location>
        <begin position="1310"/>
        <end position="1326"/>
    </location>
</feature>
<feature type="compositionally biased region" description="Low complexity" evidence="2">
    <location>
        <begin position="461"/>
        <end position="470"/>
    </location>
</feature>
<feature type="compositionally biased region" description="Polar residues" evidence="2">
    <location>
        <begin position="261"/>
        <end position="274"/>
    </location>
</feature>
<feature type="region of interest" description="Disordered" evidence="2">
    <location>
        <begin position="1293"/>
        <end position="1352"/>
    </location>
</feature>
<feature type="compositionally biased region" description="Basic and acidic residues" evidence="2">
    <location>
        <begin position="371"/>
        <end position="382"/>
    </location>
</feature>
<feature type="compositionally biased region" description="Basic and acidic residues" evidence="2">
    <location>
        <begin position="1341"/>
        <end position="1352"/>
    </location>
</feature>
<dbReference type="PROSITE" id="PS00028">
    <property type="entry name" value="ZINC_FINGER_C2H2_1"/>
    <property type="match status" value="2"/>
</dbReference>
<feature type="region of interest" description="Disordered" evidence="2">
    <location>
        <begin position="773"/>
        <end position="859"/>
    </location>
</feature>
<feature type="compositionally biased region" description="Basic and acidic residues" evidence="2">
    <location>
        <begin position="849"/>
        <end position="859"/>
    </location>
</feature>
<feature type="compositionally biased region" description="Low complexity" evidence="2">
    <location>
        <begin position="343"/>
        <end position="355"/>
    </location>
</feature>
<dbReference type="GO" id="GO:0008270">
    <property type="term" value="F:zinc ion binding"/>
    <property type="evidence" value="ECO:0007669"/>
    <property type="project" value="UniProtKB-KW"/>
</dbReference>
<reference evidence="4" key="1">
    <citation type="submission" date="2022-03" db="EMBL/GenBank/DDBJ databases">
        <authorList>
            <person name="Martin C."/>
        </authorList>
    </citation>
    <scope>NUCLEOTIDE SEQUENCE</scope>
</reference>
<feature type="region of interest" description="Disordered" evidence="2">
    <location>
        <begin position="215"/>
        <end position="504"/>
    </location>
</feature>
<organism evidence="4 5">
    <name type="scientific">Owenia fusiformis</name>
    <name type="common">Polychaete worm</name>
    <dbReference type="NCBI Taxonomy" id="6347"/>
    <lineage>
        <taxon>Eukaryota</taxon>
        <taxon>Metazoa</taxon>
        <taxon>Spiralia</taxon>
        <taxon>Lophotrochozoa</taxon>
        <taxon>Annelida</taxon>
        <taxon>Polychaeta</taxon>
        <taxon>Sedentaria</taxon>
        <taxon>Canalipalpata</taxon>
        <taxon>Sabellida</taxon>
        <taxon>Oweniida</taxon>
        <taxon>Oweniidae</taxon>
        <taxon>Owenia</taxon>
    </lineage>
</organism>
<evidence type="ECO:0000313" key="5">
    <source>
        <dbReference type="Proteomes" id="UP000749559"/>
    </source>
</evidence>
<dbReference type="OrthoDB" id="10033767at2759"/>
<feature type="compositionally biased region" description="Low complexity" evidence="2">
    <location>
        <begin position="275"/>
        <end position="301"/>
    </location>
</feature>
<protein>
    <recommendedName>
        <fullName evidence="3">C2H2-type domain-containing protein</fullName>
    </recommendedName>
</protein>
<keyword evidence="1" id="KW-0479">Metal-binding</keyword>
<dbReference type="InterPro" id="IPR013087">
    <property type="entry name" value="Znf_C2H2_type"/>
</dbReference>